<protein>
    <submittedName>
        <fullName evidence="2">Uncharacterized protein</fullName>
    </submittedName>
</protein>
<proteinExistence type="predicted"/>
<name>A0A8H6XFJ3_9AGAR</name>
<dbReference type="AlphaFoldDB" id="A0A8H6XFJ3"/>
<gene>
    <name evidence="2" type="ORF">MSAN_02171600</name>
</gene>
<keyword evidence="3" id="KW-1185">Reference proteome</keyword>
<organism evidence="2 3">
    <name type="scientific">Mycena sanguinolenta</name>
    <dbReference type="NCBI Taxonomy" id="230812"/>
    <lineage>
        <taxon>Eukaryota</taxon>
        <taxon>Fungi</taxon>
        <taxon>Dikarya</taxon>
        <taxon>Basidiomycota</taxon>
        <taxon>Agaricomycotina</taxon>
        <taxon>Agaricomycetes</taxon>
        <taxon>Agaricomycetidae</taxon>
        <taxon>Agaricales</taxon>
        <taxon>Marasmiineae</taxon>
        <taxon>Mycenaceae</taxon>
        <taxon>Mycena</taxon>
    </lineage>
</organism>
<accession>A0A8H6XFJ3</accession>
<evidence type="ECO:0000313" key="3">
    <source>
        <dbReference type="Proteomes" id="UP000623467"/>
    </source>
</evidence>
<dbReference type="Proteomes" id="UP000623467">
    <property type="component" value="Unassembled WGS sequence"/>
</dbReference>
<dbReference type="OrthoDB" id="2553859at2759"/>
<feature type="compositionally biased region" description="Basic and acidic residues" evidence="1">
    <location>
        <begin position="47"/>
        <end position="61"/>
    </location>
</feature>
<dbReference type="EMBL" id="JACAZH010000031">
    <property type="protein sequence ID" value="KAF7339571.1"/>
    <property type="molecule type" value="Genomic_DNA"/>
</dbReference>
<evidence type="ECO:0000256" key="1">
    <source>
        <dbReference type="SAM" id="MobiDB-lite"/>
    </source>
</evidence>
<sequence length="73" mass="8128">MNLPTSKKHEFAVQSSGQSEHYKALRGSIAQARQEVGDELTAWRDAVGKAELNKEPKKLKADEEDEEEEDGDA</sequence>
<comment type="caution">
    <text evidence="2">The sequence shown here is derived from an EMBL/GenBank/DDBJ whole genome shotgun (WGS) entry which is preliminary data.</text>
</comment>
<reference evidence="2" key="1">
    <citation type="submission" date="2020-05" db="EMBL/GenBank/DDBJ databases">
        <title>Mycena genomes resolve the evolution of fungal bioluminescence.</title>
        <authorList>
            <person name="Tsai I.J."/>
        </authorList>
    </citation>
    <scope>NUCLEOTIDE SEQUENCE</scope>
    <source>
        <strain evidence="2">160909Yilan</strain>
    </source>
</reference>
<evidence type="ECO:0000313" key="2">
    <source>
        <dbReference type="EMBL" id="KAF7339571.1"/>
    </source>
</evidence>
<feature type="compositionally biased region" description="Acidic residues" evidence="1">
    <location>
        <begin position="62"/>
        <end position="73"/>
    </location>
</feature>
<feature type="region of interest" description="Disordered" evidence="1">
    <location>
        <begin position="1"/>
        <end position="26"/>
    </location>
</feature>
<feature type="region of interest" description="Disordered" evidence="1">
    <location>
        <begin position="47"/>
        <end position="73"/>
    </location>
</feature>